<evidence type="ECO:0000313" key="4">
    <source>
        <dbReference type="EMBL" id="NDW43643.1"/>
    </source>
</evidence>
<proteinExistence type="predicted"/>
<keyword evidence="2" id="KW-1133">Transmembrane helix</keyword>
<dbReference type="GO" id="GO:0006171">
    <property type="term" value="P:cAMP biosynthetic process"/>
    <property type="evidence" value="ECO:0007669"/>
    <property type="project" value="TreeGrafter"/>
</dbReference>
<dbReference type="Gene3D" id="3.30.70.1230">
    <property type="entry name" value="Nucleotide cyclase"/>
    <property type="match status" value="1"/>
</dbReference>
<accession>A0A6B2NKX0</accession>
<dbReference type="Pfam" id="PF13181">
    <property type="entry name" value="TPR_8"/>
    <property type="match status" value="1"/>
</dbReference>
<dbReference type="GO" id="GO:0004016">
    <property type="term" value="F:adenylate cyclase activity"/>
    <property type="evidence" value="ECO:0007669"/>
    <property type="project" value="UniProtKB-ARBA"/>
</dbReference>
<dbReference type="InterPro" id="IPR050697">
    <property type="entry name" value="Adenylyl/Guanylyl_Cyclase_3/4"/>
</dbReference>
<sequence>MERRIAAILAADMVGFSRLVEADEIGTLERQKAYRHDLIDPLIGQFQGQVVKLTGDGLIAEFSSVVAAVQFALTLQRQVTAREQGQPEDRRIRYRLAVNLGDVIFDEGDVYGDGVNIAARMEEMAEPGGIVVSGTVFDLLKSNVDAHYEPLGEKRLKNIATPVRVYRVVPGLAQGGARPEKARRRWPLLAVFCGAATAMAISLWVIYAALAGKPADLAPGKPSLAVLPLDNLSGDPSQDWFADGLSEDLTTDLSRHPGLFVIARNSAFASAETARDPVEVARMLKVAYVIEGSVRRVGETLRINVQLVDAGTGGHVWAERYDGTPEDVLAFMDGVSDAVLGALDLADPQNGKTVSTGETGNARAFDAFLEGWGHYKQSTPTGLQAAIPLFERALELDPDYGRAHAALAATYFAAWERFRAADLGYDMEQRRALMVLSERYLEKALLHPTGLAHQVAAQIHRLNGRQKDMLRSAQAAVALEPGDPEGHAVLSFALVLDGRAAEGLEAIETAMAIEPLYPPNYLLAKGIALFQLGRYEEAVEALERTRARDPVNQGGPLYWLAAAYGQLDRQDEANAARVANRTRTTVDGLKLYLPFRRAEDWNRLAEGLRKAGYQ</sequence>
<dbReference type="PANTHER" id="PTHR43081">
    <property type="entry name" value="ADENYLATE CYCLASE, TERMINAL-DIFFERENTIATION SPECIFIC-RELATED"/>
    <property type="match status" value="1"/>
</dbReference>
<dbReference type="Gene3D" id="1.25.40.10">
    <property type="entry name" value="Tetratricopeptide repeat domain"/>
    <property type="match status" value="1"/>
</dbReference>
<dbReference type="RefSeq" id="WP_164127043.1">
    <property type="nucleotide sequence ID" value="NZ_JAAGOX010000002.1"/>
</dbReference>
<keyword evidence="2" id="KW-0472">Membrane</keyword>
<keyword evidence="2" id="KW-0812">Transmembrane</keyword>
<dbReference type="CDD" id="cd07302">
    <property type="entry name" value="CHD"/>
    <property type="match status" value="1"/>
</dbReference>
<dbReference type="SUPFAM" id="SSF55073">
    <property type="entry name" value="Nucleotide cyclase"/>
    <property type="match status" value="1"/>
</dbReference>
<keyword evidence="1" id="KW-0802">TPR repeat</keyword>
<dbReference type="AlphaFoldDB" id="A0A6B2NKX0"/>
<dbReference type="InterPro" id="IPR029787">
    <property type="entry name" value="Nucleotide_cyclase"/>
</dbReference>
<feature type="repeat" description="TPR" evidence="1">
    <location>
        <begin position="519"/>
        <end position="552"/>
    </location>
</feature>
<dbReference type="PROSITE" id="PS50005">
    <property type="entry name" value="TPR"/>
    <property type="match status" value="1"/>
</dbReference>
<feature type="domain" description="Guanylate cyclase" evidence="3">
    <location>
        <begin position="7"/>
        <end position="122"/>
    </location>
</feature>
<evidence type="ECO:0000256" key="2">
    <source>
        <dbReference type="SAM" id="Phobius"/>
    </source>
</evidence>
<dbReference type="PANTHER" id="PTHR43081:SF19">
    <property type="entry name" value="PH-SENSITIVE ADENYLATE CYCLASE RV1264"/>
    <property type="match status" value="1"/>
</dbReference>
<protein>
    <submittedName>
        <fullName evidence="4">Guanylyl cyclase</fullName>
    </submittedName>
</protein>
<name>A0A6B2NKX0_9RHOB</name>
<evidence type="ECO:0000259" key="3">
    <source>
        <dbReference type="PROSITE" id="PS50125"/>
    </source>
</evidence>
<gene>
    <name evidence="4" type="ORF">G0P99_01565</name>
</gene>
<feature type="transmembrane region" description="Helical" evidence="2">
    <location>
        <begin position="188"/>
        <end position="210"/>
    </location>
</feature>
<dbReference type="Pfam" id="PF00211">
    <property type="entry name" value="Guanylate_cyc"/>
    <property type="match status" value="1"/>
</dbReference>
<dbReference type="SUPFAM" id="SSF48452">
    <property type="entry name" value="TPR-like"/>
    <property type="match status" value="1"/>
</dbReference>
<dbReference type="Gene3D" id="3.40.50.10070">
    <property type="entry name" value="TolB, N-terminal domain"/>
    <property type="match status" value="1"/>
</dbReference>
<dbReference type="SMART" id="SM00028">
    <property type="entry name" value="TPR"/>
    <property type="match status" value="2"/>
</dbReference>
<dbReference type="InterPro" id="IPR011990">
    <property type="entry name" value="TPR-like_helical_dom_sf"/>
</dbReference>
<dbReference type="InterPro" id="IPR001054">
    <property type="entry name" value="A/G_cyclase"/>
</dbReference>
<dbReference type="EMBL" id="JAAGOX010000002">
    <property type="protein sequence ID" value="NDW43643.1"/>
    <property type="molecule type" value="Genomic_DNA"/>
</dbReference>
<dbReference type="InterPro" id="IPR019734">
    <property type="entry name" value="TPR_rpt"/>
</dbReference>
<comment type="caution">
    <text evidence="4">The sequence shown here is derived from an EMBL/GenBank/DDBJ whole genome shotgun (WGS) entry which is preliminary data.</text>
</comment>
<reference evidence="4" key="1">
    <citation type="submission" date="2020-02" db="EMBL/GenBank/DDBJ databases">
        <title>Delineation of the pyrene-degrading pathway in Roseobacter clade bacteria by genomic analysis.</title>
        <authorList>
            <person name="Zhou H."/>
            <person name="Wang H."/>
        </authorList>
    </citation>
    <scope>NUCLEOTIDE SEQUENCE</scope>
    <source>
        <strain evidence="4">PrR005</strain>
    </source>
</reference>
<dbReference type="GO" id="GO:0035556">
    <property type="term" value="P:intracellular signal transduction"/>
    <property type="evidence" value="ECO:0007669"/>
    <property type="project" value="InterPro"/>
</dbReference>
<dbReference type="PROSITE" id="PS50125">
    <property type="entry name" value="GUANYLATE_CYCLASE_2"/>
    <property type="match status" value="1"/>
</dbReference>
<evidence type="ECO:0000256" key="1">
    <source>
        <dbReference type="PROSITE-ProRule" id="PRU00339"/>
    </source>
</evidence>
<organism evidence="4">
    <name type="scientific">Ruegeria sp. PrR005</name>
    <dbReference type="NCBI Taxonomy" id="2706882"/>
    <lineage>
        <taxon>Bacteria</taxon>
        <taxon>Pseudomonadati</taxon>
        <taxon>Pseudomonadota</taxon>
        <taxon>Alphaproteobacteria</taxon>
        <taxon>Rhodobacterales</taxon>
        <taxon>Roseobacteraceae</taxon>
        <taxon>Ruegeria</taxon>
    </lineage>
</organism>